<comment type="caution">
    <text evidence="1">The sequence shown here is derived from an EMBL/GenBank/DDBJ whole genome shotgun (WGS) entry which is preliminary data.</text>
</comment>
<dbReference type="Proteomes" id="UP001570417">
    <property type="component" value="Unassembled WGS sequence"/>
</dbReference>
<dbReference type="RefSeq" id="WP_372268704.1">
    <property type="nucleotide sequence ID" value="NZ_JBFRUW010000176.1"/>
</dbReference>
<protein>
    <submittedName>
        <fullName evidence="1">Uncharacterized protein</fullName>
    </submittedName>
</protein>
<name>A0ABV4NIH0_9VIBR</name>
<proteinExistence type="predicted"/>
<reference evidence="1 2" key="1">
    <citation type="journal article" date="2024" name="ISME J.">
        <title>Tailless and filamentous prophages are predominant in marine Vibrio.</title>
        <authorList>
            <person name="Steensen K."/>
            <person name="Seneca J."/>
            <person name="Bartlau N."/>
            <person name="Yu X.A."/>
            <person name="Hussain F.A."/>
            <person name="Polz M.F."/>
        </authorList>
    </citation>
    <scope>NUCLEOTIDE SEQUENCE [LARGE SCALE GENOMIC DNA]</scope>
    <source>
        <strain evidence="1 2">10N.222.51.A1</strain>
    </source>
</reference>
<accession>A0ABV4NIH0</accession>
<organism evidence="1 2">
    <name type="scientific">Vibrio gallaecicus</name>
    <dbReference type="NCBI Taxonomy" id="552386"/>
    <lineage>
        <taxon>Bacteria</taxon>
        <taxon>Pseudomonadati</taxon>
        <taxon>Pseudomonadota</taxon>
        <taxon>Gammaproteobacteria</taxon>
        <taxon>Vibrionales</taxon>
        <taxon>Vibrionaceae</taxon>
        <taxon>Vibrio</taxon>
    </lineage>
</organism>
<feature type="non-terminal residue" evidence="1">
    <location>
        <position position="1"/>
    </location>
</feature>
<gene>
    <name evidence="1" type="ORF">AB4566_21775</name>
</gene>
<evidence type="ECO:0000313" key="1">
    <source>
        <dbReference type="EMBL" id="MFA0570882.1"/>
    </source>
</evidence>
<evidence type="ECO:0000313" key="2">
    <source>
        <dbReference type="Proteomes" id="UP001570417"/>
    </source>
</evidence>
<dbReference type="EMBL" id="JBFRUW010000176">
    <property type="protein sequence ID" value="MFA0570882.1"/>
    <property type="molecule type" value="Genomic_DNA"/>
</dbReference>
<sequence>LNAALGVMEKHVEIKGIGTLVKREGYWEVEPINLNGATIYIEKEHVTDEDVEAIKQISAAWLETLKVCYGYIEQSRESYGLEAKTFSNPNVFFNSRLEWAIYFDTESELEAVVGVEFLGNKTNQLVIGD</sequence>
<keyword evidence="2" id="KW-1185">Reference proteome</keyword>